<sequence>MKNLSYFTLFNVFLIFVNGQLESQDNGNSTEATKEPMLPISSPPVPPVILSNAHTNDVLHCPMMNDAISSCDQSNIFYYYECCGKLNMYCCLKFREWFWMSAAILGSVAIIAFITIIIRCLCCRARASSYDF</sequence>
<dbReference type="InterPro" id="IPR022559">
    <property type="entry name" value="SUP-1-like"/>
</dbReference>
<feature type="chain" id="PRO_5042121932" evidence="2">
    <location>
        <begin position="20"/>
        <end position="132"/>
    </location>
</feature>
<dbReference type="WBParaSite" id="MBELARI_LOCUS19871">
    <property type="protein sequence ID" value="MBELARI_LOCUS19871"/>
    <property type="gene ID" value="MBELARI_LOCUS19871"/>
</dbReference>
<feature type="signal peptide" evidence="2">
    <location>
        <begin position="1"/>
        <end position="19"/>
    </location>
</feature>
<keyword evidence="1" id="KW-0812">Transmembrane</keyword>
<name>A0AAF3F077_9BILA</name>
<keyword evidence="1" id="KW-1133">Transmembrane helix</keyword>
<evidence type="ECO:0000256" key="1">
    <source>
        <dbReference type="SAM" id="Phobius"/>
    </source>
</evidence>
<reference evidence="4" key="1">
    <citation type="submission" date="2024-02" db="UniProtKB">
        <authorList>
            <consortium name="WormBaseParasite"/>
        </authorList>
    </citation>
    <scope>IDENTIFICATION</scope>
</reference>
<evidence type="ECO:0000313" key="3">
    <source>
        <dbReference type="Proteomes" id="UP000887575"/>
    </source>
</evidence>
<evidence type="ECO:0000256" key="2">
    <source>
        <dbReference type="SAM" id="SignalP"/>
    </source>
</evidence>
<keyword evidence="3" id="KW-1185">Reference proteome</keyword>
<dbReference type="PANTHER" id="PTHR34149">
    <property type="entry name" value="PROTEIN CBG11905-RELATED"/>
    <property type="match status" value="1"/>
</dbReference>
<protein>
    <submittedName>
        <fullName evidence="4">Uncharacterized protein</fullName>
    </submittedName>
</protein>
<keyword evidence="2" id="KW-0732">Signal</keyword>
<dbReference type="AlphaFoldDB" id="A0AAF3F077"/>
<feature type="transmembrane region" description="Helical" evidence="1">
    <location>
        <begin position="97"/>
        <end position="122"/>
    </location>
</feature>
<proteinExistence type="predicted"/>
<evidence type="ECO:0000313" key="4">
    <source>
        <dbReference type="WBParaSite" id="MBELARI_LOCUS19871"/>
    </source>
</evidence>
<keyword evidence="1" id="KW-0472">Membrane</keyword>
<dbReference type="PANTHER" id="PTHR34149:SF9">
    <property type="entry name" value="PROTEIN CBG09996"/>
    <property type="match status" value="1"/>
</dbReference>
<dbReference type="Pfam" id="PF10853">
    <property type="entry name" value="DUF2650"/>
    <property type="match status" value="1"/>
</dbReference>
<dbReference type="Proteomes" id="UP000887575">
    <property type="component" value="Unassembled WGS sequence"/>
</dbReference>
<accession>A0AAF3F077</accession>
<organism evidence="3 4">
    <name type="scientific">Mesorhabditis belari</name>
    <dbReference type="NCBI Taxonomy" id="2138241"/>
    <lineage>
        <taxon>Eukaryota</taxon>
        <taxon>Metazoa</taxon>
        <taxon>Ecdysozoa</taxon>
        <taxon>Nematoda</taxon>
        <taxon>Chromadorea</taxon>
        <taxon>Rhabditida</taxon>
        <taxon>Rhabditina</taxon>
        <taxon>Rhabditomorpha</taxon>
        <taxon>Rhabditoidea</taxon>
        <taxon>Rhabditidae</taxon>
        <taxon>Mesorhabditinae</taxon>
        <taxon>Mesorhabditis</taxon>
    </lineage>
</organism>